<dbReference type="InterPro" id="IPR000150">
    <property type="entry name" value="Cof"/>
</dbReference>
<dbReference type="PANTHER" id="PTHR10000:SF8">
    <property type="entry name" value="HAD SUPERFAMILY HYDROLASE-LIKE, TYPE 3"/>
    <property type="match status" value="1"/>
</dbReference>
<dbReference type="InterPro" id="IPR036412">
    <property type="entry name" value="HAD-like_sf"/>
</dbReference>
<dbReference type="PROSITE" id="PS01228">
    <property type="entry name" value="COF_1"/>
    <property type="match status" value="1"/>
</dbReference>
<dbReference type="CDD" id="cd07516">
    <property type="entry name" value="HAD_Pase"/>
    <property type="match status" value="1"/>
</dbReference>
<dbReference type="InterPro" id="IPR023214">
    <property type="entry name" value="HAD_sf"/>
</dbReference>
<dbReference type="GO" id="GO:0005829">
    <property type="term" value="C:cytosol"/>
    <property type="evidence" value="ECO:0007669"/>
    <property type="project" value="TreeGrafter"/>
</dbReference>
<accession>A0A285MYD1</accession>
<keyword evidence="2" id="KW-1185">Reference proteome</keyword>
<dbReference type="GO" id="GO:0016791">
    <property type="term" value="F:phosphatase activity"/>
    <property type="evidence" value="ECO:0007669"/>
    <property type="project" value="UniProtKB-ARBA"/>
</dbReference>
<evidence type="ECO:0008006" key="3">
    <source>
        <dbReference type="Google" id="ProtNLM"/>
    </source>
</evidence>
<evidence type="ECO:0000313" key="1">
    <source>
        <dbReference type="EMBL" id="SNZ02098.1"/>
    </source>
</evidence>
<reference evidence="2" key="1">
    <citation type="submission" date="2017-09" db="EMBL/GenBank/DDBJ databases">
        <authorList>
            <person name="Varghese N."/>
            <person name="Submissions S."/>
        </authorList>
    </citation>
    <scope>NUCLEOTIDE SEQUENCE [LARGE SCALE GENOMIC DNA]</scope>
    <source>
        <strain evidence="2">DSM 25885</strain>
    </source>
</reference>
<dbReference type="SFLD" id="SFLDG01140">
    <property type="entry name" value="C2.B:_Phosphomannomutase_and_P"/>
    <property type="match status" value="1"/>
</dbReference>
<dbReference type="SFLD" id="SFLDS00003">
    <property type="entry name" value="Haloacid_Dehalogenase"/>
    <property type="match status" value="1"/>
</dbReference>
<protein>
    <recommendedName>
        <fullName evidence="3">HAD family phosphatase</fullName>
    </recommendedName>
</protein>
<dbReference type="Gene3D" id="3.30.1240.10">
    <property type="match status" value="1"/>
</dbReference>
<dbReference type="InterPro" id="IPR006379">
    <property type="entry name" value="HAD-SF_hydro_IIB"/>
</dbReference>
<dbReference type="NCBIfam" id="TIGR00099">
    <property type="entry name" value="Cof-subfamily"/>
    <property type="match status" value="1"/>
</dbReference>
<dbReference type="SUPFAM" id="SSF56784">
    <property type="entry name" value="HAD-like"/>
    <property type="match status" value="1"/>
</dbReference>
<name>A0A285MYD1_9FLAO</name>
<sequence length="265" mass="29976">MNFKILCSDLDGTLLSTKNDVSEFTISEIHRIKEQMRIILVSARMPKSMVYLQKRMGIEQNPIICYNGALVQKEGLQLSSSMIPIELTIYLNTICQTDNIKLGLYHKNEWCVDQTSERVQKEIFHTKAEPILETTSKTLERWERNNIGPHKIMLMGTKSTMDAIAPMLESNFSSKVNCYRSNDTLIEIAPKSVSKLLAIKSLLLPNESLDNVIAFGDNYNDVEMLQHVGYGVAVENGRKEAKEAAKKVTLSNKDHGVAQFIKDHL</sequence>
<dbReference type="EMBL" id="OBEH01000009">
    <property type="protein sequence ID" value="SNZ02098.1"/>
    <property type="molecule type" value="Genomic_DNA"/>
</dbReference>
<dbReference type="Pfam" id="PF08282">
    <property type="entry name" value="Hydrolase_3"/>
    <property type="match status" value="1"/>
</dbReference>
<organism evidence="1 2">
    <name type="scientific">Flagellimonas pacifica</name>
    <dbReference type="NCBI Taxonomy" id="1247520"/>
    <lineage>
        <taxon>Bacteria</taxon>
        <taxon>Pseudomonadati</taxon>
        <taxon>Bacteroidota</taxon>
        <taxon>Flavobacteriia</taxon>
        <taxon>Flavobacteriales</taxon>
        <taxon>Flavobacteriaceae</taxon>
        <taxon>Flagellimonas</taxon>
    </lineage>
</organism>
<dbReference type="OrthoDB" id="9814970at2"/>
<dbReference type="RefSeq" id="WP_097047523.1">
    <property type="nucleotide sequence ID" value="NZ_OBEH01000009.1"/>
</dbReference>
<dbReference type="Proteomes" id="UP000219048">
    <property type="component" value="Unassembled WGS sequence"/>
</dbReference>
<dbReference type="GO" id="GO:0000287">
    <property type="term" value="F:magnesium ion binding"/>
    <property type="evidence" value="ECO:0007669"/>
    <property type="project" value="TreeGrafter"/>
</dbReference>
<dbReference type="Gene3D" id="3.40.50.1000">
    <property type="entry name" value="HAD superfamily/HAD-like"/>
    <property type="match status" value="1"/>
</dbReference>
<dbReference type="PANTHER" id="PTHR10000">
    <property type="entry name" value="PHOSPHOSERINE PHOSPHATASE"/>
    <property type="match status" value="1"/>
</dbReference>
<gene>
    <name evidence="1" type="ORF">SAMN06265377_3957</name>
</gene>
<dbReference type="AlphaFoldDB" id="A0A285MYD1"/>
<dbReference type="NCBIfam" id="TIGR01484">
    <property type="entry name" value="HAD-SF-IIB"/>
    <property type="match status" value="1"/>
</dbReference>
<evidence type="ECO:0000313" key="2">
    <source>
        <dbReference type="Proteomes" id="UP000219048"/>
    </source>
</evidence>
<proteinExistence type="predicted"/>